<keyword evidence="3" id="KW-1185">Reference proteome</keyword>
<feature type="region of interest" description="Disordered" evidence="1">
    <location>
        <begin position="143"/>
        <end position="271"/>
    </location>
</feature>
<feature type="region of interest" description="Disordered" evidence="1">
    <location>
        <begin position="375"/>
        <end position="456"/>
    </location>
</feature>
<feature type="compositionally biased region" description="Polar residues" evidence="1">
    <location>
        <begin position="149"/>
        <end position="172"/>
    </location>
</feature>
<dbReference type="EMBL" id="UZAH01030727">
    <property type="protein sequence ID" value="VDP11833.1"/>
    <property type="molecule type" value="Genomic_DNA"/>
</dbReference>
<dbReference type="OrthoDB" id="5869732at2759"/>
<feature type="compositionally biased region" description="Polar residues" evidence="1">
    <location>
        <begin position="209"/>
        <end position="225"/>
    </location>
</feature>
<protein>
    <submittedName>
        <fullName evidence="4">CaM_binding domain-containing protein</fullName>
    </submittedName>
</protein>
<feature type="compositionally biased region" description="Low complexity" evidence="1">
    <location>
        <begin position="82"/>
        <end position="96"/>
    </location>
</feature>
<feature type="compositionally biased region" description="Basic and acidic residues" evidence="1">
    <location>
        <begin position="697"/>
        <end position="706"/>
    </location>
</feature>
<evidence type="ECO:0000256" key="1">
    <source>
        <dbReference type="SAM" id="MobiDB-lite"/>
    </source>
</evidence>
<feature type="region of interest" description="Disordered" evidence="1">
    <location>
        <begin position="54"/>
        <end position="101"/>
    </location>
</feature>
<name>A0A3P8ERP3_HELPZ</name>
<evidence type="ECO:0000313" key="4">
    <source>
        <dbReference type="WBParaSite" id="HPBE_0001850101-mRNA-1"/>
    </source>
</evidence>
<feature type="compositionally biased region" description="Basic and acidic residues" evidence="1">
    <location>
        <begin position="443"/>
        <end position="456"/>
    </location>
</feature>
<feature type="compositionally biased region" description="Basic and acidic residues" evidence="1">
    <location>
        <begin position="420"/>
        <end position="435"/>
    </location>
</feature>
<feature type="region of interest" description="Disordered" evidence="1">
    <location>
        <begin position="661"/>
        <end position="734"/>
    </location>
</feature>
<evidence type="ECO:0000313" key="2">
    <source>
        <dbReference type="EMBL" id="VDP11833.1"/>
    </source>
</evidence>
<dbReference type="WBParaSite" id="HPBE_0001850101-mRNA-1">
    <property type="protein sequence ID" value="HPBE_0001850101-mRNA-1"/>
    <property type="gene ID" value="HPBE_0001850101"/>
</dbReference>
<organism evidence="2">
    <name type="scientific">Heligmosomoides polygyrus</name>
    <name type="common">Parasitic roundworm</name>
    <dbReference type="NCBI Taxonomy" id="6339"/>
    <lineage>
        <taxon>Eukaryota</taxon>
        <taxon>Metazoa</taxon>
        <taxon>Ecdysozoa</taxon>
        <taxon>Nematoda</taxon>
        <taxon>Chromadorea</taxon>
        <taxon>Rhabditida</taxon>
        <taxon>Rhabditina</taxon>
        <taxon>Rhabditomorpha</taxon>
        <taxon>Strongyloidea</taxon>
        <taxon>Heligmosomidae</taxon>
        <taxon>Heligmosomoides</taxon>
    </lineage>
</organism>
<dbReference type="AlphaFoldDB" id="A0A3P8ERP3"/>
<proteinExistence type="predicted"/>
<sequence length="734" mass="80291">MALMERDNARKKVVEILEKNHAAVSRLSNNSSRKNYAFGSSTPRELSFLETRHLKHSPQEKRSTPDKQGSPNGAENVRRGRSAASVMSASMYVPSSRPDRSIQTASISRLAQLKSSPVKQQNLMTQSVYSPSANACMTPVTRLRRKPLNQLTSSVPNTPLSGSSQSTQNKPKSTPKPRVPPNVHGNSKRRTIKNEALKGASVSRRRDSSMSNETQSSASAITTESPFIDGSSLPDTTSVETLETESHTNVEAVEEVGQQESAIRVEDDVQHKPTDAAELVAATEETDIDASHEVEVESEAQESSEQEAILYQEVHNNYEEHSSDVEQVVSVAKVDYATTVISESEHSKVGENIGGVASLAEELASVFGPPVSLSATVTEESTESVVLPPSHTNETTGGPDRKEEMEVNFTSEEETGSLSVEKKAEDATTEEKPVEDPITYQGEAHDESEVFSSAKEDVNASTTVIADRSAHSNGFEKPTSAPVISAELPGTVPVTKEVDHSITKKPPSPPNEFIAHRLRREQEQRELDERKARIAAILAKSRDLSSASTIVSTGRTSPPRSEKAQDVLKRLASNGSIPALQKLMARHATESNTIEQGAVLRNVRIESSDIERLHNHILIHSDTAELFEENVNGVKKTWRNDEGLTFVVEAEELRLHVNWSPKSSVTRERRESDEQSESPDWAREGTPGCGEQGGVECTRRHDEKPRAASALCQADQFSGNEELHQSPSDGGERW</sequence>
<reference evidence="2 3" key="1">
    <citation type="submission" date="2018-11" db="EMBL/GenBank/DDBJ databases">
        <authorList>
            <consortium name="Pathogen Informatics"/>
        </authorList>
    </citation>
    <scope>NUCLEOTIDE SEQUENCE [LARGE SCALE GENOMIC DNA]</scope>
</reference>
<gene>
    <name evidence="2" type="ORF">HPBE_LOCUS18500</name>
</gene>
<reference evidence="4" key="2">
    <citation type="submission" date="2019-09" db="UniProtKB">
        <authorList>
            <consortium name="WormBaseParasite"/>
        </authorList>
    </citation>
    <scope>IDENTIFICATION</scope>
</reference>
<accession>A0A3P8ERP3</accession>
<evidence type="ECO:0000313" key="3">
    <source>
        <dbReference type="Proteomes" id="UP000050761"/>
    </source>
</evidence>
<dbReference type="Proteomes" id="UP000050761">
    <property type="component" value="Unassembled WGS sequence"/>
</dbReference>